<evidence type="ECO:0000313" key="9">
    <source>
        <dbReference type="Proteomes" id="UP000185783"/>
    </source>
</evidence>
<dbReference type="AlphaFoldDB" id="A0A1U7JC14"/>
<organism evidence="8 9">
    <name type="scientific">Pseudovibrio exalbescens</name>
    <dbReference type="NCBI Taxonomy" id="197461"/>
    <lineage>
        <taxon>Bacteria</taxon>
        <taxon>Pseudomonadati</taxon>
        <taxon>Pseudomonadota</taxon>
        <taxon>Alphaproteobacteria</taxon>
        <taxon>Hyphomicrobiales</taxon>
        <taxon>Stappiaceae</taxon>
        <taxon>Pseudovibrio</taxon>
    </lineage>
</organism>
<dbReference type="Pfam" id="PF25967">
    <property type="entry name" value="RND-MFP_C"/>
    <property type="match status" value="1"/>
</dbReference>
<evidence type="ECO:0000256" key="3">
    <source>
        <dbReference type="ARBA" id="ARBA00022448"/>
    </source>
</evidence>
<dbReference type="InterPro" id="IPR058625">
    <property type="entry name" value="MdtA-like_BSH"/>
</dbReference>
<dbReference type="GO" id="GO:1990281">
    <property type="term" value="C:efflux pump complex"/>
    <property type="evidence" value="ECO:0007669"/>
    <property type="project" value="TreeGrafter"/>
</dbReference>
<evidence type="ECO:0000259" key="7">
    <source>
        <dbReference type="Pfam" id="PF25967"/>
    </source>
</evidence>
<dbReference type="Gene3D" id="2.40.30.170">
    <property type="match status" value="1"/>
</dbReference>
<dbReference type="SUPFAM" id="SSF111369">
    <property type="entry name" value="HlyD-like secretion proteins"/>
    <property type="match status" value="1"/>
</dbReference>
<dbReference type="NCBIfam" id="TIGR01730">
    <property type="entry name" value="RND_mfp"/>
    <property type="match status" value="1"/>
</dbReference>
<gene>
    <name evidence="8" type="ORF">A3843_00875</name>
</gene>
<evidence type="ECO:0000313" key="8">
    <source>
        <dbReference type="EMBL" id="OKL42273.1"/>
    </source>
</evidence>
<dbReference type="STRING" id="197461.A3843_00875"/>
<name>A0A1U7JC14_9HYPH</name>
<keyword evidence="9" id="KW-1185">Reference proteome</keyword>
<evidence type="ECO:0000256" key="2">
    <source>
        <dbReference type="ARBA" id="ARBA00009477"/>
    </source>
</evidence>
<comment type="subcellular location">
    <subcellularLocation>
        <location evidence="1">Cell envelope</location>
    </subcellularLocation>
</comment>
<feature type="coiled-coil region" evidence="4">
    <location>
        <begin position="133"/>
        <end position="160"/>
    </location>
</feature>
<keyword evidence="3" id="KW-0813">Transport</keyword>
<reference evidence="8 9" key="1">
    <citation type="submission" date="2016-03" db="EMBL/GenBank/DDBJ databases">
        <title>Genome sequence of Nesiotobacter sp. nov., a moderately halophilic alphaproteobacterium isolated from the Yellow Sea, China.</title>
        <authorList>
            <person name="Zhang G."/>
            <person name="Zhang R."/>
        </authorList>
    </citation>
    <scope>NUCLEOTIDE SEQUENCE [LARGE SCALE GENOMIC DNA]</scope>
    <source>
        <strain evidence="8 9">WB1-6</strain>
    </source>
</reference>
<dbReference type="Pfam" id="PF25917">
    <property type="entry name" value="BSH_RND"/>
    <property type="match status" value="1"/>
</dbReference>
<comment type="similarity">
    <text evidence="2">Belongs to the membrane fusion protein (MFP) (TC 8.A.1) family.</text>
</comment>
<evidence type="ECO:0000256" key="4">
    <source>
        <dbReference type="SAM" id="Coils"/>
    </source>
</evidence>
<feature type="domain" description="CusB-like beta-barrel" evidence="6">
    <location>
        <begin position="196"/>
        <end position="267"/>
    </location>
</feature>
<evidence type="ECO:0000259" key="6">
    <source>
        <dbReference type="Pfam" id="PF25954"/>
    </source>
</evidence>
<dbReference type="PANTHER" id="PTHR30469:SF11">
    <property type="entry name" value="BLL4320 PROTEIN"/>
    <property type="match status" value="1"/>
</dbReference>
<dbReference type="Gene3D" id="1.10.287.470">
    <property type="entry name" value="Helix hairpin bin"/>
    <property type="match status" value="1"/>
</dbReference>
<feature type="domain" description="Multidrug resistance protein MdtA-like barrel-sandwich hybrid" evidence="5">
    <location>
        <begin position="63"/>
        <end position="183"/>
    </location>
</feature>
<comment type="caution">
    <text evidence="8">The sequence shown here is derived from an EMBL/GenBank/DDBJ whole genome shotgun (WGS) entry which is preliminary data.</text>
</comment>
<dbReference type="InterPro" id="IPR006143">
    <property type="entry name" value="RND_pump_MFP"/>
</dbReference>
<keyword evidence="4" id="KW-0175">Coiled coil</keyword>
<accession>A0A1U7JC14</accession>
<dbReference type="EMBL" id="LVVZ01000051">
    <property type="protein sequence ID" value="OKL42273.1"/>
    <property type="molecule type" value="Genomic_DNA"/>
</dbReference>
<dbReference type="GO" id="GO:0015562">
    <property type="term" value="F:efflux transmembrane transporter activity"/>
    <property type="evidence" value="ECO:0007669"/>
    <property type="project" value="TreeGrafter"/>
</dbReference>
<dbReference type="InterPro" id="IPR058792">
    <property type="entry name" value="Beta-barrel_RND_2"/>
</dbReference>
<dbReference type="Pfam" id="PF25954">
    <property type="entry name" value="Beta-barrel_RND_2"/>
    <property type="match status" value="1"/>
</dbReference>
<sequence length="360" mass="38850">MLVIAVLAFGTVIGFNIFVNQKIERALADLPQPTYPVTTTKLEPKTWSQSIKAIGFIEPNQGVNVSTEVSGTVTAINFENGDTTKKGKVLVELDSSVQQAELKVQQVQVPSVEANYNRQLTLYQDGTGTQRSMQDAKSDLDALKARIGTLQAEIAQREIKAPFSGRLGIRNVDLGQFVQAGDNIVRLDDLSVMRVRFSVEQADLSKISVGQGIELTVVSYPGRTFGGKINAIEPVVSNSTGLVTVQAEVPNDDRSLRGGMFANVSVKLESLQKQVVLPQTAVVYALYGDSVYLVESKDGQSKVRQVTVNVVEREGNQALIKGDLKFGDTVVTSGTQNLSNNAAVKVVDDPVSVPAKMPQL</sequence>
<dbReference type="Gene3D" id="2.40.420.20">
    <property type="match status" value="1"/>
</dbReference>
<dbReference type="Gene3D" id="2.40.50.100">
    <property type="match status" value="1"/>
</dbReference>
<dbReference type="FunFam" id="2.40.30.170:FF:000010">
    <property type="entry name" value="Efflux RND transporter periplasmic adaptor subunit"/>
    <property type="match status" value="1"/>
</dbReference>
<evidence type="ECO:0000259" key="5">
    <source>
        <dbReference type="Pfam" id="PF25917"/>
    </source>
</evidence>
<dbReference type="InterPro" id="IPR058627">
    <property type="entry name" value="MdtA-like_C"/>
</dbReference>
<feature type="domain" description="Multidrug resistance protein MdtA-like C-terminal permuted SH3" evidence="7">
    <location>
        <begin position="275"/>
        <end position="336"/>
    </location>
</feature>
<protein>
    <submittedName>
        <fullName evidence="8">Efflux transporter periplasmic adaptor subunit</fullName>
    </submittedName>
</protein>
<proteinExistence type="inferred from homology"/>
<dbReference type="Proteomes" id="UP000185783">
    <property type="component" value="Unassembled WGS sequence"/>
</dbReference>
<dbReference type="PANTHER" id="PTHR30469">
    <property type="entry name" value="MULTIDRUG RESISTANCE PROTEIN MDTA"/>
    <property type="match status" value="1"/>
</dbReference>
<evidence type="ECO:0000256" key="1">
    <source>
        <dbReference type="ARBA" id="ARBA00004196"/>
    </source>
</evidence>